<evidence type="ECO:0000313" key="2">
    <source>
        <dbReference type="EMBL" id="GAA0663835.1"/>
    </source>
</evidence>
<dbReference type="EMBL" id="BAAADV010000001">
    <property type="protein sequence ID" value="GAA0663835.1"/>
    <property type="molecule type" value="Genomic_DNA"/>
</dbReference>
<feature type="compositionally biased region" description="Polar residues" evidence="1">
    <location>
        <begin position="70"/>
        <end position="82"/>
    </location>
</feature>
<feature type="region of interest" description="Disordered" evidence="1">
    <location>
        <begin position="51"/>
        <end position="116"/>
    </location>
</feature>
<dbReference type="RefSeq" id="WP_343772344.1">
    <property type="nucleotide sequence ID" value="NZ_BAAADV010000001.1"/>
</dbReference>
<comment type="caution">
    <text evidence="2">The sequence shown here is derived from an EMBL/GenBank/DDBJ whole genome shotgun (WGS) entry which is preliminary data.</text>
</comment>
<feature type="region of interest" description="Disordered" evidence="1">
    <location>
        <begin position="207"/>
        <end position="279"/>
    </location>
</feature>
<proteinExistence type="predicted"/>
<accession>A0AAV3T6R3</accession>
<feature type="compositionally biased region" description="Low complexity" evidence="1">
    <location>
        <begin position="93"/>
        <end position="103"/>
    </location>
</feature>
<feature type="compositionally biased region" description="Basic and acidic residues" evidence="1">
    <location>
        <begin position="234"/>
        <end position="247"/>
    </location>
</feature>
<dbReference type="Proteomes" id="UP001500420">
    <property type="component" value="Unassembled WGS sequence"/>
</dbReference>
<evidence type="ECO:0000313" key="3">
    <source>
        <dbReference type="Proteomes" id="UP001500420"/>
    </source>
</evidence>
<evidence type="ECO:0000256" key="1">
    <source>
        <dbReference type="SAM" id="MobiDB-lite"/>
    </source>
</evidence>
<organism evidence="2 3">
    <name type="scientific">Natronoarchaeum mannanilyticum</name>
    <dbReference type="NCBI Taxonomy" id="926360"/>
    <lineage>
        <taxon>Archaea</taxon>
        <taxon>Methanobacteriati</taxon>
        <taxon>Methanobacteriota</taxon>
        <taxon>Stenosarchaea group</taxon>
        <taxon>Halobacteria</taxon>
        <taxon>Halobacteriales</taxon>
        <taxon>Natronoarchaeaceae</taxon>
    </lineage>
</organism>
<feature type="compositionally biased region" description="Basic and acidic residues" evidence="1">
    <location>
        <begin position="51"/>
        <end position="69"/>
    </location>
</feature>
<sequence length="361" mass="38132">MERDEPSGADEYVEAEIPGALYERLEALFREYRGYDPSSVQECLSVVADLAERPDREATPAAAGERRTGSDATRNAGRTPNAESAKPNEHAESSTSSKSATTSEQPSDEPPAEIVDAIDAVFPTKWSATDDAERLLPLVVRRYVAASDADTRVERENAALSAVAAREGTTAEDLRETLVDDVYGGPALPGDLASEFLSEGLEKVERRLDDAERETLSPVDLVEGDAESGTAADEVGRDDTSTERATDPDTSIEPAVDADAASNDGDDVSIGLDLGPGSGDLPQELADEMASDGGSVQGVDERVDNLFTGPNGLTEIGLDSMISGARADCEICGATRSVQSLETTTDASDDRRVDLVCPDCL</sequence>
<protein>
    <submittedName>
        <fullName evidence="2">Uncharacterized protein</fullName>
    </submittedName>
</protein>
<reference evidence="2 3" key="1">
    <citation type="journal article" date="2019" name="Int. J. Syst. Evol. Microbiol.">
        <title>The Global Catalogue of Microorganisms (GCM) 10K type strain sequencing project: providing services to taxonomists for standard genome sequencing and annotation.</title>
        <authorList>
            <consortium name="The Broad Institute Genomics Platform"/>
            <consortium name="The Broad Institute Genome Sequencing Center for Infectious Disease"/>
            <person name="Wu L."/>
            <person name="Ma J."/>
        </authorList>
    </citation>
    <scope>NUCLEOTIDE SEQUENCE [LARGE SCALE GENOMIC DNA]</scope>
    <source>
        <strain evidence="2 3">JCM 16328</strain>
    </source>
</reference>
<keyword evidence="3" id="KW-1185">Reference proteome</keyword>
<gene>
    <name evidence="2" type="ORF">GCM10009020_05740</name>
</gene>
<name>A0AAV3T6R3_9EURY</name>
<dbReference type="AlphaFoldDB" id="A0AAV3T6R3"/>